<comment type="caution">
    <text evidence="2">The sequence shown here is derived from an EMBL/GenBank/DDBJ whole genome shotgun (WGS) entry which is preliminary data.</text>
</comment>
<accession>A0A841E1T1</accession>
<sequence>MAAKRVRIDGRKDSSVQLAYDWMHRLDHALGLPAGDVPALYRWTDSGPGSVVNDDRSITLRARTAQTMAVVAAAHYNSPGHDPGETSRNPLPVNTADDLQDLRAAVADFGDTYLELVQPADTTLGRAARALDLGVRANTVDITSILTGMHNLPENYLEAGGIESQTGPDRHPLLQGAAAELTERVSHRVGMRPGQVDRLLRTVPPAGRFKALATLVVEGDIRQRRLPDGSPRHLPRDHTDRLKDIVAADLEAAFDELGRLDPQNRRDRGERMVEGAMQNVAGFLREPVRTEQPAYQQVTSLMSAVQSELSQTRAPGIGVATLHLKFNTEYWSGELHGSAGEGAGAAGSDRSLTFDQNQVIDVLEAADTSTPPSAEVRSAVHTVGVQAARLCNPEEPGRTELDSVGQALDDQLTNDFATRQEPQLLAALGYGPEQLAGVGNPEAPTTTAQVVAAVTANAGRGLGLEPHEAATHLLTTAPNERLDRAVAMSLDGVESAVGREVREQVTQTLNADLRSVLDSAVDADQGGKSRMRFWPRSTGGEELSQKVDAAVEKARKALAGPVANKDDLQRTILAATAGQAPPGGSRPGTQGATTRQQQTSHDTRGPSSGRG</sequence>
<name>A0A841E1T1_9ACTN</name>
<organism evidence="2 3">
    <name type="scientific">Kribbella solani</name>
    <dbReference type="NCBI Taxonomy" id="236067"/>
    <lineage>
        <taxon>Bacteria</taxon>
        <taxon>Bacillati</taxon>
        <taxon>Actinomycetota</taxon>
        <taxon>Actinomycetes</taxon>
        <taxon>Propionibacteriales</taxon>
        <taxon>Kribbellaceae</taxon>
        <taxon>Kribbella</taxon>
    </lineage>
</organism>
<proteinExistence type="predicted"/>
<evidence type="ECO:0000313" key="3">
    <source>
        <dbReference type="Proteomes" id="UP000558997"/>
    </source>
</evidence>
<reference evidence="2 3" key="1">
    <citation type="submission" date="2020-08" db="EMBL/GenBank/DDBJ databases">
        <title>Sequencing the genomes of 1000 actinobacteria strains.</title>
        <authorList>
            <person name="Klenk H.-P."/>
        </authorList>
    </citation>
    <scope>NUCLEOTIDE SEQUENCE [LARGE SCALE GENOMIC DNA]</scope>
    <source>
        <strain evidence="2 3">DSM 17294</strain>
    </source>
</reference>
<feature type="compositionally biased region" description="Low complexity" evidence="1">
    <location>
        <begin position="588"/>
        <end position="599"/>
    </location>
</feature>
<protein>
    <submittedName>
        <fullName evidence="2">Uncharacterized protein</fullName>
    </submittedName>
</protein>
<feature type="region of interest" description="Disordered" evidence="1">
    <location>
        <begin position="572"/>
        <end position="611"/>
    </location>
</feature>
<gene>
    <name evidence="2" type="ORF">HDA44_006327</name>
</gene>
<evidence type="ECO:0000256" key="1">
    <source>
        <dbReference type="SAM" id="MobiDB-lite"/>
    </source>
</evidence>
<keyword evidence="3" id="KW-1185">Reference proteome</keyword>
<dbReference type="Proteomes" id="UP000558997">
    <property type="component" value="Unassembled WGS sequence"/>
</dbReference>
<dbReference type="AlphaFoldDB" id="A0A841E1T1"/>
<dbReference type="RefSeq" id="WP_184840630.1">
    <property type="nucleotide sequence ID" value="NZ_BAAAVN010000002.1"/>
</dbReference>
<dbReference type="EMBL" id="JACHNF010000001">
    <property type="protein sequence ID" value="MBB5982986.1"/>
    <property type="molecule type" value="Genomic_DNA"/>
</dbReference>
<evidence type="ECO:0000313" key="2">
    <source>
        <dbReference type="EMBL" id="MBB5982986.1"/>
    </source>
</evidence>